<dbReference type="InterPro" id="IPR021242">
    <property type="entry name" value="DUF2799"/>
</dbReference>
<dbReference type="EMBL" id="BNCK01000004">
    <property type="protein sequence ID" value="GHF90818.1"/>
    <property type="molecule type" value="Genomic_DNA"/>
</dbReference>
<reference evidence="2" key="1">
    <citation type="journal article" date="2014" name="Int. J. Syst. Evol. Microbiol.">
        <title>Complete genome sequence of Corynebacterium casei LMG S-19264T (=DSM 44701T), isolated from a smear-ripened cheese.</title>
        <authorList>
            <consortium name="US DOE Joint Genome Institute (JGI-PGF)"/>
            <person name="Walter F."/>
            <person name="Albersmeier A."/>
            <person name="Kalinowski J."/>
            <person name="Ruckert C."/>
        </authorList>
    </citation>
    <scope>NUCLEOTIDE SEQUENCE</scope>
    <source>
        <strain evidence="2">KCTC 42731</strain>
    </source>
</reference>
<protein>
    <recommendedName>
        <fullName evidence="4">DUF2799 domain-containing protein</fullName>
    </recommendedName>
</protein>
<gene>
    <name evidence="2" type="ORF">GCM10017161_18200</name>
</gene>
<reference evidence="2" key="2">
    <citation type="submission" date="2020-09" db="EMBL/GenBank/DDBJ databases">
        <authorList>
            <person name="Sun Q."/>
            <person name="Kim S."/>
        </authorList>
    </citation>
    <scope>NUCLEOTIDE SEQUENCE</scope>
    <source>
        <strain evidence="2">KCTC 42731</strain>
    </source>
</reference>
<organism evidence="2 3">
    <name type="scientific">Thalassotalea marina</name>
    <dbReference type="NCBI Taxonomy" id="1673741"/>
    <lineage>
        <taxon>Bacteria</taxon>
        <taxon>Pseudomonadati</taxon>
        <taxon>Pseudomonadota</taxon>
        <taxon>Gammaproteobacteria</taxon>
        <taxon>Alteromonadales</taxon>
        <taxon>Colwelliaceae</taxon>
        <taxon>Thalassotalea</taxon>
    </lineage>
</organism>
<keyword evidence="3" id="KW-1185">Reference proteome</keyword>
<dbReference type="Gene3D" id="1.10.287.1490">
    <property type="match status" value="1"/>
</dbReference>
<evidence type="ECO:0008006" key="4">
    <source>
        <dbReference type="Google" id="ProtNLM"/>
    </source>
</evidence>
<keyword evidence="1" id="KW-0175">Coiled coil</keyword>
<feature type="coiled-coil region" evidence="1">
    <location>
        <begin position="110"/>
        <end position="182"/>
    </location>
</feature>
<proteinExistence type="predicted"/>
<accession>A0A919BH39</accession>
<dbReference type="Proteomes" id="UP000623842">
    <property type="component" value="Unassembled WGS sequence"/>
</dbReference>
<sequence>MDAQDCQSANWEMIGMKDGENGKLLSTFGEYSQQCNEFGVNANRQLYEKGRDYGLTTFCTKDRGFSEGRQQNQNNNVCPAPLQSAFNQGYGIGLKYAAISREISNIESEIWSLNDTIKDKNKALEKQEKQLDQQEDVVAATKAYLKDFKKAQKRITKWKVQIEQLKHELAVQEYQYQELVNQFGYQ</sequence>
<comment type="caution">
    <text evidence="2">The sequence shown here is derived from an EMBL/GenBank/DDBJ whole genome shotgun (WGS) entry which is preliminary data.</text>
</comment>
<name>A0A919BH39_9GAMM</name>
<evidence type="ECO:0000313" key="2">
    <source>
        <dbReference type="EMBL" id="GHF90818.1"/>
    </source>
</evidence>
<dbReference type="AlphaFoldDB" id="A0A919BH39"/>
<evidence type="ECO:0000313" key="3">
    <source>
        <dbReference type="Proteomes" id="UP000623842"/>
    </source>
</evidence>
<dbReference type="Pfam" id="PF10973">
    <property type="entry name" value="DUF2799"/>
    <property type="match status" value="1"/>
</dbReference>
<evidence type="ECO:0000256" key="1">
    <source>
        <dbReference type="SAM" id="Coils"/>
    </source>
</evidence>